<reference evidence="2" key="1">
    <citation type="journal article" date="2018" name="Gigascience">
        <title>Genome assembly of the Pink Ipe (Handroanthus impetiginosus, Bignoniaceae), a highly valued, ecologically keystone Neotropical timber forest tree.</title>
        <authorList>
            <person name="Silva-Junior O.B."/>
            <person name="Grattapaglia D."/>
            <person name="Novaes E."/>
            <person name="Collevatti R.G."/>
        </authorList>
    </citation>
    <scope>NUCLEOTIDE SEQUENCE [LARGE SCALE GENOMIC DNA]</scope>
    <source>
        <strain evidence="2">cv. UFG-1</strain>
    </source>
</reference>
<accession>A0A2G9HEK5</accession>
<evidence type="ECO:0000313" key="2">
    <source>
        <dbReference type="Proteomes" id="UP000231279"/>
    </source>
</evidence>
<sequence>MPRCKQQLREVFTKQESNLMISSKISYKSRTQLKSTFLVPLDKLKNLTHDQIILIPFKTYISKHTQTLTVRILKNFILIQIGNKVHKFHAVNKVRMHDFHNSMSRIALPVKF</sequence>
<dbReference type="EMBL" id="NKXS01001987">
    <property type="protein sequence ID" value="PIN15954.1"/>
    <property type="molecule type" value="Genomic_DNA"/>
</dbReference>
<comment type="caution">
    <text evidence="1">The sequence shown here is derived from an EMBL/GenBank/DDBJ whole genome shotgun (WGS) entry which is preliminary data.</text>
</comment>
<organism evidence="1 2">
    <name type="scientific">Handroanthus impetiginosus</name>
    <dbReference type="NCBI Taxonomy" id="429701"/>
    <lineage>
        <taxon>Eukaryota</taxon>
        <taxon>Viridiplantae</taxon>
        <taxon>Streptophyta</taxon>
        <taxon>Embryophyta</taxon>
        <taxon>Tracheophyta</taxon>
        <taxon>Spermatophyta</taxon>
        <taxon>Magnoliopsida</taxon>
        <taxon>eudicotyledons</taxon>
        <taxon>Gunneridae</taxon>
        <taxon>Pentapetalae</taxon>
        <taxon>asterids</taxon>
        <taxon>lamiids</taxon>
        <taxon>Lamiales</taxon>
        <taxon>Bignoniaceae</taxon>
        <taxon>Crescentiina</taxon>
        <taxon>Tabebuia alliance</taxon>
        <taxon>Handroanthus</taxon>
    </lineage>
</organism>
<dbReference type="AlphaFoldDB" id="A0A2G9HEK5"/>
<dbReference type="Proteomes" id="UP000231279">
    <property type="component" value="Unassembled WGS sequence"/>
</dbReference>
<protein>
    <submittedName>
        <fullName evidence="1">Uncharacterized protein</fullName>
    </submittedName>
</protein>
<gene>
    <name evidence="1" type="ORF">CDL12_11407</name>
</gene>
<proteinExistence type="predicted"/>
<keyword evidence="2" id="KW-1185">Reference proteome</keyword>
<name>A0A2G9HEK5_9LAMI</name>
<evidence type="ECO:0000313" key="1">
    <source>
        <dbReference type="EMBL" id="PIN15954.1"/>
    </source>
</evidence>